<dbReference type="AlphaFoldDB" id="A0A6C0B211"/>
<name>A0A6C0B211_9ZZZZ</name>
<proteinExistence type="predicted"/>
<sequence>MELNKTFDIRIGNYSFDTLPREVVEQLFKDGRHISPFMELLLCQKFDLTHVTGCKGHDMIDPGNPEIKYEQKMFTPYGCKFMPSSMVGTGRSFDPDIFAEKAAKLIYIIVSNVAFPDVKIRFVTGTDMLALYPKGIIPPADHDRFFSM</sequence>
<protein>
    <submittedName>
        <fullName evidence="1">Uncharacterized protein</fullName>
    </submittedName>
</protein>
<accession>A0A6C0B211</accession>
<evidence type="ECO:0000313" key="1">
    <source>
        <dbReference type="EMBL" id="QHS85821.1"/>
    </source>
</evidence>
<reference evidence="1" key="1">
    <citation type="journal article" date="2020" name="Nature">
        <title>Giant virus diversity and host interactions through global metagenomics.</title>
        <authorList>
            <person name="Schulz F."/>
            <person name="Roux S."/>
            <person name="Paez-Espino D."/>
            <person name="Jungbluth S."/>
            <person name="Walsh D.A."/>
            <person name="Denef V.J."/>
            <person name="McMahon K.D."/>
            <person name="Konstantinidis K.T."/>
            <person name="Eloe-Fadrosh E.A."/>
            <person name="Kyrpides N.C."/>
            <person name="Woyke T."/>
        </authorList>
    </citation>
    <scope>NUCLEOTIDE SEQUENCE</scope>
    <source>
        <strain evidence="1">GVMAG-M-3300009185-36</strain>
    </source>
</reference>
<dbReference type="EMBL" id="MN739048">
    <property type="protein sequence ID" value="QHS85821.1"/>
    <property type="molecule type" value="Genomic_DNA"/>
</dbReference>
<organism evidence="1">
    <name type="scientific">viral metagenome</name>
    <dbReference type="NCBI Taxonomy" id="1070528"/>
    <lineage>
        <taxon>unclassified sequences</taxon>
        <taxon>metagenomes</taxon>
        <taxon>organismal metagenomes</taxon>
    </lineage>
</organism>